<accession>A0A382MYF8</accession>
<dbReference type="EMBL" id="UINC01096708">
    <property type="protein sequence ID" value="SVC53816.1"/>
    <property type="molecule type" value="Genomic_DNA"/>
</dbReference>
<dbReference type="Gene3D" id="3.90.79.10">
    <property type="entry name" value="Nucleoside Triphosphate Pyrophosphohydrolase"/>
    <property type="match status" value="1"/>
</dbReference>
<gene>
    <name evidence="1" type="ORF">METZ01_LOCUS306670</name>
</gene>
<organism evidence="1">
    <name type="scientific">marine metagenome</name>
    <dbReference type="NCBI Taxonomy" id="408172"/>
    <lineage>
        <taxon>unclassified sequences</taxon>
        <taxon>metagenomes</taxon>
        <taxon>ecological metagenomes</taxon>
    </lineage>
</organism>
<reference evidence="1" key="1">
    <citation type="submission" date="2018-05" db="EMBL/GenBank/DDBJ databases">
        <authorList>
            <person name="Lanie J.A."/>
            <person name="Ng W.-L."/>
            <person name="Kazmierczak K.M."/>
            <person name="Andrzejewski T.M."/>
            <person name="Davidsen T.M."/>
            <person name="Wayne K.J."/>
            <person name="Tettelin H."/>
            <person name="Glass J.I."/>
            <person name="Rusch D."/>
            <person name="Podicherti R."/>
            <person name="Tsui H.-C.T."/>
            <person name="Winkler M.E."/>
        </authorList>
    </citation>
    <scope>NUCLEOTIDE SEQUENCE</scope>
</reference>
<dbReference type="AlphaFoldDB" id="A0A382MYF8"/>
<evidence type="ECO:0000313" key="1">
    <source>
        <dbReference type="EMBL" id="SVC53816.1"/>
    </source>
</evidence>
<proteinExistence type="predicted"/>
<sequence length="114" mass="12579">EVFEESAITATVRDAIGFRHMAGGIVNNLYMIFRLHYESGEPQFDGEETADARFCSLAEMNDMTGVQTITRWGIQQALSTSSGSGLSRDSAGELRPGWQVFGLTDVDASVWKQR</sequence>
<dbReference type="InterPro" id="IPR015797">
    <property type="entry name" value="NUDIX_hydrolase-like_dom_sf"/>
</dbReference>
<evidence type="ECO:0008006" key="2">
    <source>
        <dbReference type="Google" id="ProtNLM"/>
    </source>
</evidence>
<feature type="non-terminal residue" evidence="1">
    <location>
        <position position="1"/>
    </location>
</feature>
<dbReference type="SUPFAM" id="SSF55811">
    <property type="entry name" value="Nudix"/>
    <property type="match status" value="1"/>
</dbReference>
<protein>
    <recommendedName>
        <fullName evidence="2">Nudix hydrolase domain-containing protein</fullName>
    </recommendedName>
</protein>
<name>A0A382MYF8_9ZZZZ</name>